<feature type="binding site" evidence="12">
    <location>
        <position position="297"/>
    </location>
    <ligand>
        <name>Ca(2+)</name>
        <dbReference type="ChEBI" id="CHEBI:29108"/>
    </ligand>
</feature>
<dbReference type="Pfam" id="PF13442">
    <property type="entry name" value="Cytochrome_CBB3"/>
    <property type="match status" value="1"/>
</dbReference>
<dbReference type="GO" id="GO:0020037">
    <property type="term" value="F:heme binding"/>
    <property type="evidence" value="ECO:0007669"/>
    <property type="project" value="InterPro"/>
</dbReference>
<keyword evidence="2 11" id="KW-0349">Heme</keyword>
<feature type="binding site" evidence="11">
    <location>
        <position position="106"/>
    </location>
    <ligand>
        <name>pyrroloquinoline quinone</name>
        <dbReference type="ChEBI" id="CHEBI:58442"/>
    </ligand>
</feature>
<feature type="binding site" evidence="11">
    <location>
        <position position="202"/>
    </location>
    <ligand>
        <name>pyrroloquinoline quinone</name>
        <dbReference type="ChEBI" id="CHEBI:58442"/>
    </ligand>
</feature>
<feature type="binding site" description="axial binding residue" evidence="12">
    <location>
        <position position="692"/>
    </location>
    <ligand>
        <name>heme c</name>
        <dbReference type="ChEBI" id="CHEBI:61717"/>
    </ligand>
    <ligandPart>
        <name>Fe</name>
        <dbReference type="ChEBI" id="CHEBI:18248"/>
    </ligandPart>
</feature>
<dbReference type="CDD" id="cd10279">
    <property type="entry name" value="PQQ_ADH_II"/>
    <property type="match status" value="1"/>
</dbReference>
<dbReference type="InterPro" id="IPR009056">
    <property type="entry name" value="Cyt_c-like_dom"/>
</dbReference>
<feature type="binding site" evidence="11">
    <location>
        <position position="369"/>
    </location>
    <ligand>
        <name>pyrroloquinoline quinone</name>
        <dbReference type="ChEBI" id="CHEBI:58442"/>
    </ligand>
</feature>
<keyword evidence="4 14" id="KW-0732">Signal</keyword>
<feature type="signal peptide" evidence="14">
    <location>
        <begin position="1"/>
        <end position="28"/>
    </location>
</feature>
<accession>A0A939DG63</accession>
<dbReference type="InterPro" id="IPR017512">
    <property type="entry name" value="PQQ_MeOH/EtOH_DH"/>
</dbReference>
<keyword evidence="9 13" id="KW-1015">Disulfide bond</keyword>
<evidence type="ECO:0000256" key="5">
    <source>
        <dbReference type="ARBA" id="ARBA00022837"/>
    </source>
</evidence>
<dbReference type="GO" id="GO:0005509">
    <property type="term" value="F:calcium ion binding"/>
    <property type="evidence" value="ECO:0007669"/>
    <property type="project" value="InterPro"/>
</dbReference>
<dbReference type="Gene3D" id="2.140.10.10">
    <property type="entry name" value="Quinoprotein alcohol dehydrogenase-like superfamily"/>
    <property type="match status" value="1"/>
</dbReference>
<name>A0A939DG63_9GAMM</name>
<sequence length="726" mass="79282">MRYYVLATTHRALRPALATALLSLPLLAGCGDRQSTAATAAPAAQTVAAVDGARIRGADSEPGQWLSHGRGYDEQRYSPLAQIRQDNVGDLGLDWYFDFPTKRGMEATPIAVDGVLYVTSAWSMVYAFDAVSGELLWHYDPQVPKAWMVNLCCDAVNRGVAVWQGKVYVGTLDGRLVALDATDGSVAWEVQTTPRDKPYSITGAPRVVKGMVMIGNGGSELGVRGYISAYDAQNGDMAWRFYTVPGDPQAPHENPILKQAAATWSGDKYWEYGGGGTVWDSMAYDPELDLLYFGVGNGAPWNREIRSPGGGDNLFVSSIVAVRPDSGEYVWHYQTTPGESWDYTATQHMILADLEIDGETRKVIMQAPKNGFFYVLDRANGELISAQKYTTVTWASHVDLDTGRPVEADNARYEDKPALIYPNTQGGHNWHPMSYSPDTGLVYIPAHQGIMVYAQDKDFEFTPGAWNTGLDLMPAVMPEDPELRAQAMSQFTGFITAWDPVKQAEAWRVPHSTLWNGGMLSTAGNLLFQGNADGEFVAYRADTGDRLWSSPAYTGIVAAPITYSVDDKQYVAVVAGWGGAQVAFGEIADRAKGSPEAGGDNYSRLLVYSLDGRAQLPAPAPSERKLPAPPPLNADVATLARGHELYINNCHFCHGDRAISGTSIPDLRMMSPETHELFNAIVLGGLRHEKGMAGFAQRLDDDDAEAIHAYVIKRAHDLHSEQEQNQ</sequence>
<dbReference type="GO" id="GO:0016020">
    <property type="term" value="C:membrane"/>
    <property type="evidence" value="ECO:0007669"/>
    <property type="project" value="InterPro"/>
</dbReference>
<comment type="cofactor">
    <cofactor evidence="12">
        <name>Ca(2+)</name>
        <dbReference type="ChEBI" id="CHEBI:29108"/>
    </cofactor>
    <text evidence="12">Binds 1 Ca(2+) ion per subunit.</text>
</comment>
<evidence type="ECO:0000256" key="8">
    <source>
        <dbReference type="ARBA" id="ARBA00023004"/>
    </source>
</evidence>
<keyword evidence="6 11" id="KW-0634">PQQ</keyword>
<evidence type="ECO:0000256" key="4">
    <source>
        <dbReference type="ARBA" id="ARBA00022729"/>
    </source>
</evidence>
<keyword evidence="8 12" id="KW-0408">Iron</keyword>
<dbReference type="PROSITE" id="PS51007">
    <property type="entry name" value="CYTC"/>
    <property type="match status" value="1"/>
</dbReference>
<dbReference type="SMART" id="SM00564">
    <property type="entry name" value="PQQ"/>
    <property type="match status" value="4"/>
</dbReference>
<reference evidence="16" key="1">
    <citation type="submission" date="2021-02" db="EMBL/GenBank/DDBJ databases">
        <title>PHA producing bacteria isolated from coastal sediment in Guangdong, Shenzhen.</title>
        <authorList>
            <person name="Zheng W."/>
            <person name="Yu S."/>
            <person name="Huang Y."/>
        </authorList>
    </citation>
    <scope>NUCLEOTIDE SEQUENCE</scope>
    <source>
        <strain evidence="16">TN14-10</strain>
    </source>
</reference>
<dbReference type="PROSITE" id="PS51257">
    <property type="entry name" value="PROKAR_LIPOPROTEIN"/>
    <property type="match status" value="1"/>
</dbReference>
<proteinExistence type="inferred from homology"/>
<dbReference type="InterPro" id="IPR011047">
    <property type="entry name" value="Quinoprotein_ADH-like_sf"/>
</dbReference>
<dbReference type="FunFam" id="2.140.10.10:FF:000003">
    <property type="entry name" value="Methanol dehydrogenase, large subunit"/>
    <property type="match status" value="1"/>
</dbReference>
<evidence type="ECO:0000256" key="13">
    <source>
        <dbReference type="PIRSR" id="PIRSR617512-4"/>
    </source>
</evidence>
<feature type="binding site" description="covalent" evidence="11">
    <location>
        <position position="653"/>
    </location>
    <ligand>
        <name>heme c</name>
        <dbReference type="ChEBI" id="CHEBI:61717"/>
    </ligand>
</feature>
<dbReference type="InterPro" id="IPR002372">
    <property type="entry name" value="PQQ_rpt_dom"/>
</dbReference>
<dbReference type="PROSITE" id="PS00364">
    <property type="entry name" value="BACTERIAL_PQQ_2"/>
    <property type="match status" value="1"/>
</dbReference>
<comment type="similarity">
    <text evidence="1">Belongs to the bacterial PQQ dehydrogenase family.</text>
</comment>
<keyword evidence="3 12" id="KW-0479">Metal-binding</keyword>
<dbReference type="NCBIfam" id="TIGR03075">
    <property type="entry name" value="PQQ_enz_alc_DH"/>
    <property type="match status" value="1"/>
</dbReference>
<dbReference type="InterPro" id="IPR018391">
    <property type="entry name" value="PQQ_b-propeller_rpt"/>
</dbReference>
<dbReference type="EMBL" id="JAFKCZ010000009">
    <property type="protein sequence ID" value="MBN7797571.1"/>
    <property type="molecule type" value="Genomic_DNA"/>
</dbReference>
<feature type="binding site" evidence="11">
    <location>
        <position position="158"/>
    </location>
    <ligand>
        <name>pyrroloquinoline quinone</name>
        <dbReference type="ChEBI" id="CHEBI:58442"/>
    </ligand>
</feature>
<dbReference type="Pfam" id="PF01011">
    <property type="entry name" value="PQQ"/>
    <property type="match status" value="2"/>
</dbReference>
<feature type="binding site" evidence="12">
    <location>
        <position position="220"/>
    </location>
    <ligand>
        <name>Ca(2+)</name>
        <dbReference type="ChEBI" id="CHEBI:29108"/>
    </ligand>
</feature>
<keyword evidence="5 12" id="KW-0106">Calcium</keyword>
<feature type="domain" description="Cytochrome c" evidence="15">
    <location>
        <begin position="637"/>
        <end position="715"/>
    </location>
</feature>
<dbReference type="GO" id="GO:0030288">
    <property type="term" value="C:outer membrane-bounded periplasmic space"/>
    <property type="evidence" value="ECO:0007669"/>
    <property type="project" value="InterPro"/>
</dbReference>
<evidence type="ECO:0000256" key="2">
    <source>
        <dbReference type="ARBA" id="ARBA00022617"/>
    </source>
</evidence>
<dbReference type="Gene3D" id="1.10.760.10">
    <property type="entry name" value="Cytochrome c-like domain"/>
    <property type="match status" value="1"/>
</dbReference>
<evidence type="ECO:0000256" key="9">
    <source>
        <dbReference type="ARBA" id="ARBA00023157"/>
    </source>
</evidence>
<dbReference type="GO" id="GO:0016614">
    <property type="term" value="F:oxidoreductase activity, acting on CH-OH group of donors"/>
    <property type="evidence" value="ECO:0007669"/>
    <property type="project" value="InterPro"/>
</dbReference>
<dbReference type="InterPro" id="IPR036909">
    <property type="entry name" value="Cyt_c-like_dom_sf"/>
</dbReference>
<dbReference type="InterPro" id="IPR001479">
    <property type="entry name" value="Quinoprotein_DH_CS"/>
</dbReference>
<feature type="binding site" description="axial binding residue" evidence="12">
    <location>
        <position position="654"/>
    </location>
    <ligand>
        <name>heme c</name>
        <dbReference type="ChEBI" id="CHEBI:61717"/>
    </ligand>
    <ligandPart>
        <name>Fe</name>
        <dbReference type="ChEBI" id="CHEBI:18248"/>
    </ligandPart>
</feature>
<evidence type="ECO:0000256" key="1">
    <source>
        <dbReference type="ARBA" id="ARBA00008156"/>
    </source>
</evidence>
<feature type="binding site" evidence="11">
    <location>
        <begin position="429"/>
        <end position="430"/>
    </location>
    <ligand>
        <name>pyrroloquinoline quinone</name>
        <dbReference type="ChEBI" id="CHEBI:58442"/>
    </ligand>
</feature>
<dbReference type="GO" id="GO:0009055">
    <property type="term" value="F:electron transfer activity"/>
    <property type="evidence" value="ECO:0007669"/>
    <property type="project" value="InterPro"/>
</dbReference>
<organism evidence="16 17">
    <name type="scientific">Parahaliea mediterranea</name>
    <dbReference type="NCBI Taxonomy" id="651086"/>
    <lineage>
        <taxon>Bacteria</taxon>
        <taxon>Pseudomonadati</taxon>
        <taxon>Pseudomonadota</taxon>
        <taxon>Gammaproteobacteria</taxon>
        <taxon>Cellvibrionales</taxon>
        <taxon>Halieaceae</taxon>
        <taxon>Parahaliea</taxon>
    </lineage>
</organism>
<dbReference type="SUPFAM" id="SSF46626">
    <property type="entry name" value="Cytochrome c"/>
    <property type="match status" value="1"/>
</dbReference>
<dbReference type="Proteomes" id="UP000664303">
    <property type="component" value="Unassembled WGS sequence"/>
</dbReference>
<dbReference type="SUPFAM" id="SSF50998">
    <property type="entry name" value="Quinoprotein alcohol dehydrogenase-like"/>
    <property type="match status" value="1"/>
</dbReference>
<gene>
    <name evidence="16" type="ORF">JYP50_13255</name>
</gene>
<comment type="cofactor">
    <cofactor evidence="11">
        <name>heme c</name>
        <dbReference type="ChEBI" id="CHEBI:61717"/>
    </cofactor>
    <text evidence="11">Binds 1 heme c group per subunit.</text>
</comment>
<evidence type="ECO:0000256" key="11">
    <source>
        <dbReference type="PIRSR" id="PIRSR617512-2"/>
    </source>
</evidence>
<dbReference type="EC" id="1.1.2.-" evidence="16"/>
<feature type="binding site" evidence="12">
    <location>
        <position position="342"/>
    </location>
    <ligand>
        <name>Ca(2+)</name>
        <dbReference type="ChEBI" id="CHEBI:29108"/>
    </ligand>
</feature>
<evidence type="ECO:0000259" key="15">
    <source>
        <dbReference type="PROSITE" id="PS51007"/>
    </source>
</evidence>
<feature type="chain" id="PRO_5037589151" evidence="14">
    <location>
        <begin position="29"/>
        <end position="726"/>
    </location>
</feature>
<comment type="caution">
    <text evidence="16">The sequence shown here is derived from an EMBL/GenBank/DDBJ whole genome shotgun (WGS) entry which is preliminary data.</text>
</comment>
<evidence type="ECO:0000313" key="17">
    <source>
        <dbReference type="Proteomes" id="UP000664303"/>
    </source>
</evidence>
<protein>
    <submittedName>
        <fullName evidence="16">PQQ-dependent dehydrogenase, methanol/ethanol family</fullName>
        <ecNumber evidence="16">1.1.2.-</ecNumber>
    </submittedName>
</protein>
<keyword evidence="17" id="KW-1185">Reference proteome</keyword>
<feature type="active site" description="Proton acceptor" evidence="10">
    <location>
        <position position="342"/>
    </location>
</feature>
<keyword evidence="7 16" id="KW-0560">Oxidoreductase</keyword>
<dbReference type="PANTHER" id="PTHR32303">
    <property type="entry name" value="QUINOPROTEIN ALCOHOL DEHYDROGENASE (CYTOCHROME C)"/>
    <property type="match status" value="1"/>
</dbReference>
<evidence type="ECO:0000256" key="7">
    <source>
        <dbReference type="ARBA" id="ARBA00023002"/>
    </source>
</evidence>
<dbReference type="GO" id="GO:0070968">
    <property type="term" value="F:pyrroloquinoline quinone binding"/>
    <property type="evidence" value="ECO:0007669"/>
    <property type="project" value="UniProtKB-ARBA"/>
</dbReference>
<feature type="disulfide bond" evidence="13">
    <location>
        <begin position="152"/>
        <end position="153"/>
    </location>
</feature>
<evidence type="ECO:0000256" key="6">
    <source>
        <dbReference type="ARBA" id="ARBA00022891"/>
    </source>
</evidence>
<evidence type="ECO:0000256" key="10">
    <source>
        <dbReference type="PIRSR" id="PIRSR617512-1"/>
    </source>
</evidence>
<comment type="cofactor">
    <cofactor evidence="11">
        <name>pyrroloquinoline quinone</name>
        <dbReference type="ChEBI" id="CHEBI:58442"/>
    </cofactor>
    <text evidence="11">Binds 1 PQQ group per subunit.</text>
</comment>
<evidence type="ECO:0000256" key="14">
    <source>
        <dbReference type="SAM" id="SignalP"/>
    </source>
</evidence>
<feature type="binding site" evidence="11">
    <location>
        <position position="277"/>
    </location>
    <ligand>
        <name>pyrroloquinoline quinone</name>
        <dbReference type="ChEBI" id="CHEBI:58442"/>
    </ligand>
</feature>
<evidence type="ECO:0000313" key="16">
    <source>
        <dbReference type="EMBL" id="MBN7797571.1"/>
    </source>
</evidence>
<dbReference type="AlphaFoldDB" id="A0A939DG63"/>
<feature type="binding site" description="covalent" evidence="11">
    <location>
        <position position="650"/>
    </location>
    <ligand>
        <name>heme c</name>
        <dbReference type="ChEBI" id="CHEBI:61717"/>
    </ligand>
</feature>
<evidence type="ECO:0000256" key="12">
    <source>
        <dbReference type="PIRSR" id="PIRSR617512-3"/>
    </source>
</evidence>
<evidence type="ECO:0000256" key="3">
    <source>
        <dbReference type="ARBA" id="ARBA00022723"/>
    </source>
</evidence>